<sequence length="26" mass="3180">MRCTVFWVYFKSKIRVLIQDFPTSVD</sequence>
<reference evidence="1" key="1">
    <citation type="submission" date="2014-09" db="EMBL/GenBank/DDBJ databases">
        <authorList>
            <person name="Magalhaes I.L.F."/>
            <person name="Oliveira U."/>
            <person name="Santos F.R."/>
            <person name="Vidigal T.H.D.A."/>
            <person name="Brescovit A.D."/>
            <person name="Santos A.J."/>
        </authorList>
    </citation>
    <scope>NUCLEOTIDE SEQUENCE</scope>
    <source>
        <tissue evidence="1">Shoot tissue taken approximately 20 cm above the soil surface</tissue>
    </source>
</reference>
<evidence type="ECO:0000313" key="1">
    <source>
        <dbReference type="EMBL" id="JAE02354.1"/>
    </source>
</evidence>
<accession>A0A0A9ETL8</accession>
<reference evidence="1" key="2">
    <citation type="journal article" date="2015" name="Data Brief">
        <title>Shoot transcriptome of the giant reed, Arundo donax.</title>
        <authorList>
            <person name="Barrero R.A."/>
            <person name="Guerrero F.D."/>
            <person name="Moolhuijzen P."/>
            <person name="Goolsby J.A."/>
            <person name="Tidwell J."/>
            <person name="Bellgard S.E."/>
            <person name="Bellgard M.I."/>
        </authorList>
    </citation>
    <scope>NUCLEOTIDE SEQUENCE</scope>
    <source>
        <tissue evidence="1">Shoot tissue taken approximately 20 cm above the soil surface</tissue>
    </source>
</reference>
<dbReference type="EMBL" id="GBRH01195542">
    <property type="protein sequence ID" value="JAE02354.1"/>
    <property type="molecule type" value="Transcribed_RNA"/>
</dbReference>
<proteinExistence type="predicted"/>
<organism evidence="1">
    <name type="scientific">Arundo donax</name>
    <name type="common">Giant reed</name>
    <name type="synonym">Donax arundinaceus</name>
    <dbReference type="NCBI Taxonomy" id="35708"/>
    <lineage>
        <taxon>Eukaryota</taxon>
        <taxon>Viridiplantae</taxon>
        <taxon>Streptophyta</taxon>
        <taxon>Embryophyta</taxon>
        <taxon>Tracheophyta</taxon>
        <taxon>Spermatophyta</taxon>
        <taxon>Magnoliopsida</taxon>
        <taxon>Liliopsida</taxon>
        <taxon>Poales</taxon>
        <taxon>Poaceae</taxon>
        <taxon>PACMAD clade</taxon>
        <taxon>Arundinoideae</taxon>
        <taxon>Arundineae</taxon>
        <taxon>Arundo</taxon>
    </lineage>
</organism>
<protein>
    <submittedName>
        <fullName evidence="1">Uncharacterized protein</fullName>
    </submittedName>
</protein>
<name>A0A0A9ETL8_ARUDO</name>
<dbReference type="AlphaFoldDB" id="A0A0A9ETL8"/>